<accession>A0ABR1GSY5</accession>
<comment type="caution">
    <text evidence="2">The sequence shown here is derived from an EMBL/GenBank/DDBJ whole genome shotgun (WGS) entry which is preliminary data.</text>
</comment>
<evidence type="ECO:0000313" key="3">
    <source>
        <dbReference type="Proteomes" id="UP001498476"/>
    </source>
</evidence>
<evidence type="ECO:0000313" key="2">
    <source>
        <dbReference type="EMBL" id="KAK7408598.1"/>
    </source>
</evidence>
<keyword evidence="3" id="KW-1185">Reference proteome</keyword>
<dbReference type="EMBL" id="JAZAVJ010000181">
    <property type="protein sequence ID" value="KAK7408598.1"/>
    <property type="molecule type" value="Genomic_DNA"/>
</dbReference>
<keyword evidence="1" id="KW-0812">Transmembrane</keyword>
<protein>
    <submittedName>
        <fullName evidence="2">Uncharacterized protein</fullName>
    </submittedName>
</protein>
<evidence type="ECO:0000256" key="1">
    <source>
        <dbReference type="SAM" id="Phobius"/>
    </source>
</evidence>
<keyword evidence="1" id="KW-0472">Membrane</keyword>
<gene>
    <name evidence="2" type="ORF">QQX98_009246</name>
</gene>
<organism evidence="2 3">
    <name type="scientific">Neonectria punicea</name>
    <dbReference type="NCBI Taxonomy" id="979145"/>
    <lineage>
        <taxon>Eukaryota</taxon>
        <taxon>Fungi</taxon>
        <taxon>Dikarya</taxon>
        <taxon>Ascomycota</taxon>
        <taxon>Pezizomycotina</taxon>
        <taxon>Sordariomycetes</taxon>
        <taxon>Hypocreomycetidae</taxon>
        <taxon>Hypocreales</taxon>
        <taxon>Nectriaceae</taxon>
        <taxon>Neonectria</taxon>
    </lineage>
</organism>
<proteinExistence type="predicted"/>
<feature type="transmembrane region" description="Helical" evidence="1">
    <location>
        <begin position="14"/>
        <end position="31"/>
    </location>
</feature>
<keyword evidence="1" id="KW-1133">Transmembrane helix</keyword>
<dbReference type="Proteomes" id="UP001498476">
    <property type="component" value="Unassembled WGS sequence"/>
</dbReference>
<name>A0ABR1GSY5_9HYPO</name>
<reference evidence="2 3" key="1">
    <citation type="journal article" date="2025" name="Microbiol. Resour. Announc.">
        <title>Draft genome sequences for Neonectria magnoliae and Neonectria punicea, canker pathogens of Liriodendron tulipifera and Acer saccharum in West Virginia.</title>
        <authorList>
            <person name="Petronek H.M."/>
            <person name="Kasson M.T."/>
            <person name="Metheny A.M."/>
            <person name="Stauder C.M."/>
            <person name="Lovett B."/>
            <person name="Lynch S.C."/>
            <person name="Garnas J.R."/>
            <person name="Kasson L.R."/>
            <person name="Stajich J.E."/>
        </authorList>
    </citation>
    <scope>NUCLEOTIDE SEQUENCE [LARGE SCALE GENOMIC DNA]</scope>
    <source>
        <strain evidence="2 3">NRRL 64653</strain>
    </source>
</reference>
<sequence>MVAQPMPKAAVPKIVPVMMVVGSASVLYAFVTSQLSRTSNKFDRFFDQYNNSQSEASRQRAFSGAVEDPRTSFYNVLGWKPRQD</sequence>